<dbReference type="Proteomes" id="UP000619118">
    <property type="component" value="Unassembled WGS sequence"/>
</dbReference>
<evidence type="ECO:0000256" key="6">
    <source>
        <dbReference type="ARBA" id="ARBA00037937"/>
    </source>
</evidence>
<keyword evidence="8" id="KW-0282">Flagellum</keyword>
<evidence type="ECO:0000256" key="7">
    <source>
        <dbReference type="RuleBase" id="RU362064"/>
    </source>
</evidence>
<dbReference type="PANTHER" id="PTHR38766">
    <property type="entry name" value="FLAGELLAR PROTEIN FLIO"/>
    <property type="match status" value="1"/>
</dbReference>
<evidence type="ECO:0000256" key="3">
    <source>
        <dbReference type="ARBA" id="ARBA00022989"/>
    </source>
</evidence>
<keyword evidence="9" id="KW-1185">Reference proteome</keyword>
<gene>
    <name evidence="8" type="primary">fliO</name>
    <name evidence="8" type="ORF">GCM10009411_27820</name>
</gene>
<dbReference type="InterPro" id="IPR022781">
    <property type="entry name" value="Flagellar_biosynth_FliO"/>
</dbReference>
<dbReference type="NCBIfam" id="TIGR03500">
    <property type="entry name" value="FliO_TIGR"/>
    <property type="match status" value="1"/>
</dbReference>
<comment type="subcellular location">
    <subcellularLocation>
        <location evidence="7">Cell membrane</location>
    </subcellularLocation>
    <subcellularLocation>
        <location evidence="7">Bacterial flagellum basal body</location>
    </subcellularLocation>
</comment>
<keyword evidence="4 7" id="KW-0472">Membrane</keyword>
<evidence type="ECO:0000256" key="1">
    <source>
        <dbReference type="ARBA" id="ARBA00022475"/>
    </source>
</evidence>
<dbReference type="PANTHER" id="PTHR38766:SF1">
    <property type="entry name" value="FLAGELLAR PROTEIN FLIO"/>
    <property type="match status" value="1"/>
</dbReference>
<feature type="transmembrane region" description="Helical" evidence="7">
    <location>
        <begin position="42"/>
        <end position="65"/>
    </location>
</feature>
<evidence type="ECO:0000313" key="8">
    <source>
        <dbReference type="EMBL" id="GGQ26337.1"/>
    </source>
</evidence>
<evidence type="ECO:0000313" key="9">
    <source>
        <dbReference type="Proteomes" id="UP000619118"/>
    </source>
</evidence>
<comment type="caution">
    <text evidence="8">The sequence shown here is derived from an EMBL/GenBank/DDBJ whole genome shotgun (WGS) entry which is preliminary data.</text>
</comment>
<keyword evidence="1 7" id="KW-1003">Cell membrane</keyword>
<dbReference type="InterPro" id="IPR052205">
    <property type="entry name" value="FliO/MopB"/>
</dbReference>
<accession>A0ABQ2RFG7</accession>
<dbReference type="EMBL" id="BMQX01000021">
    <property type="protein sequence ID" value="GGQ26337.1"/>
    <property type="molecule type" value="Genomic_DNA"/>
</dbReference>
<evidence type="ECO:0000256" key="2">
    <source>
        <dbReference type="ARBA" id="ARBA00022692"/>
    </source>
</evidence>
<keyword evidence="8" id="KW-0966">Cell projection</keyword>
<sequence length="139" mass="14663">MANMISMLSVMAQALTDAEVPNAANSATTAVLTRTSEVSNTATLANMVGGLIVVLAVIFVLAYIVKRLNLVPSNGGVIKTLAVTPIGQREKVVLIDVNGQQYLLGVTPQSINLIDKLDTAVDVPVTSFASRLKQAKEQQ</sequence>
<evidence type="ECO:0000256" key="5">
    <source>
        <dbReference type="ARBA" id="ARBA00023143"/>
    </source>
</evidence>
<evidence type="ECO:0000256" key="4">
    <source>
        <dbReference type="ARBA" id="ARBA00023136"/>
    </source>
</evidence>
<name>A0ABQ2RFG7_9GAMM</name>
<keyword evidence="3 7" id="KW-1133">Transmembrane helix</keyword>
<organism evidence="8 9">
    <name type="scientific">Shewanella litoralis</name>
    <dbReference type="NCBI Taxonomy" id="2282700"/>
    <lineage>
        <taxon>Bacteria</taxon>
        <taxon>Pseudomonadati</taxon>
        <taxon>Pseudomonadota</taxon>
        <taxon>Gammaproteobacteria</taxon>
        <taxon>Alteromonadales</taxon>
        <taxon>Shewanellaceae</taxon>
        <taxon>Shewanella</taxon>
    </lineage>
</organism>
<keyword evidence="5 7" id="KW-0975">Bacterial flagellum</keyword>
<keyword evidence="2 7" id="KW-0812">Transmembrane</keyword>
<keyword evidence="8" id="KW-0969">Cilium</keyword>
<protein>
    <recommendedName>
        <fullName evidence="7">Flagellar protein</fullName>
    </recommendedName>
</protein>
<proteinExistence type="inferred from homology"/>
<comment type="similarity">
    <text evidence="6 7">Belongs to the FliO/MopB family.</text>
</comment>
<reference evidence="9" key="1">
    <citation type="journal article" date="2019" name="Int. J. Syst. Evol. Microbiol.">
        <title>The Global Catalogue of Microorganisms (GCM) 10K type strain sequencing project: providing services to taxonomists for standard genome sequencing and annotation.</title>
        <authorList>
            <consortium name="The Broad Institute Genomics Platform"/>
            <consortium name="The Broad Institute Genome Sequencing Center for Infectious Disease"/>
            <person name="Wu L."/>
            <person name="Ma J."/>
        </authorList>
    </citation>
    <scope>NUCLEOTIDE SEQUENCE [LARGE SCALE GENOMIC DNA]</scope>
    <source>
        <strain evidence="9">JCM 32306</strain>
    </source>
</reference>
<dbReference type="Pfam" id="PF04347">
    <property type="entry name" value="FliO"/>
    <property type="match status" value="1"/>
</dbReference>